<organism evidence="3 4">
    <name type="scientific">Batillaria attramentaria</name>
    <dbReference type="NCBI Taxonomy" id="370345"/>
    <lineage>
        <taxon>Eukaryota</taxon>
        <taxon>Metazoa</taxon>
        <taxon>Spiralia</taxon>
        <taxon>Lophotrochozoa</taxon>
        <taxon>Mollusca</taxon>
        <taxon>Gastropoda</taxon>
        <taxon>Caenogastropoda</taxon>
        <taxon>Sorbeoconcha</taxon>
        <taxon>Cerithioidea</taxon>
        <taxon>Batillariidae</taxon>
        <taxon>Batillaria</taxon>
    </lineage>
</organism>
<dbReference type="PANTHER" id="PTHR31630">
    <property type="entry name" value="PHYTANOYL-COA DIOXYGENASE-RELATED-RELATED"/>
    <property type="match status" value="1"/>
</dbReference>
<dbReference type="SUPFAM" id="SSF51197">
    <property type="entry name" value="Clavaminate synthase-like"/>
    <property type="match status" value="1"/>
</dbReference>
<gene>
    <name evidence="3" type="ORF">BaRGS_00030604</name>
</gene>
<proteinExistence type="predicted"/>
<protein>
    <submittedName>
        <fullName evidence="3">Uncharacterized protein</fullName>
    </submittedName>
</protein>
<comment type="caution">
    <text evidence="3">The sequence shown here is derived from an EMBL/GenBank/DDBJ whole genome shotgun (WGS) entry which is preliminary data.</text>
</comment>
<evidence type="ECO:0000256" key="2">
    <source>
        <dbReference type="SAM" id="Phobius"/>
    </source>
</evidence>
<keyword evidence="2" id="KW-1133">Transmembrane helix</keyword>
<reference evidence="3 4" key="1">
    <citation type="journal article" date="2023" name="Sci. Data">
        <title>Genome assembly of the Korean intertidal mud-creeper Batillaria attramentaria.</title>
        <authorList>
            <person name="Patra A.K."/>
            <person name="Ho P.T."/>
            <person name="Jun S."/>
            <person name="Lee S.J."/>
            <person name="Kim Y."/>
            <person name="Won Y.J."/>
        </authorList>
    </citation>
    <scope>NUCLEOTIDE SEQUENCE [LARGE SCALE GENOMIC DNA]</scope>
    <source>
        <strain evidence="3">Wonlab-2016</strain>
    </source>
</reference>
<sequence>YKIGHLAPSWSVRLKSRGVWEQLWGTKELLTSIDSVAIGRPPEEGVEKFFTPDGGWMHVDQGAGRVGLHAYQGAVYLETASIDDWVFEVMDGSHVHHEEFFQEHPEERKASLESGTDGVRLEEEHVKWYRQKGCLKKRVAVPMGGMVLWDSRLVHCNARPMKGRANPDRWRWVVIVCMTPASWADKASLRLKKKAYRELRMTTHWPSQGVRLFQENLPEKAPRPKHPLKELPPVAKTLEAMQLAGVVPYKGGKRGKDKGDDSEIPKPTWSPDYVPKNDVSSDVGWVVVAVCSAVVCFLSVLVYVYVLDK</sequence>
<dbReference type="Gene3D" id="2.60.120.620">
    <property type="entry name" value="q2cbj1_9rhob like domain"/>
    <property type="match status" value="1"/>
</dbReference>
<evidence type="ECO:0000313" key="4">
    <source>
        <dbReference type="Proteomes" id="UP001519460"/>
    </source>
</evidence>
<name>A0ABD0JU47_9CAEN</name>
<evidence type="ECO:0000256" key="1">
    <source>
        <dbReference type="SAM" id="MobiDB-lite"/>
    </source>
</evidence>
<dbReference type="PANTHER" id="PTHR31630:SF6">
    <property type="entry name" value="PHYTANOYL-COA DIOXYGENASE-RELATED"/>
    <property type="match status" value="1"/>
</dbReference>
<feature type="non-terminal residue" evidence="3">
    <location>
        <position position="1"/>
    </location>
</feature>
<keyword evidence="4" id="KW-1185">Reference proteome</keyword>
<feature type="transmembrane region" description="Helical" evidence="2">
    <location>
        <begin position="283"/>
        <end position="306"/>
    </location>
</feature>
<dbReference type="AlphaFoldDB" id="A0ABD0JU47"/>
<evidence type="ECO:0000313" key="3">
    <source>
        <dbReference type="EMBL" id="KAK7478157.1"/>
    </source>
</evidence>
<feature type="region of interest" description="Disordered" evidence="1">
    <location>
        <begin position="249"/>
        <end position="270"/>
    </location>
</feature>
<dbReference type="EMBL" id="JACVVK020000332">
    <property type="protein sequence ID" value="KAK7478157.1"/>
    <property type="molecule type" value="Genomic_DNA"/>
</dbReference>
<dbReference type="Proteomes" id="UP001519460">
    <property type="component" value="Unassembled WGS sequence"/>
</dbReference>
<keyword evidence="2" id="KW-0472">Membrane</keyword>
<keyword evidence="2" id="KW-0812">Transmembrane</keyword>
<accession>A0ABD0JU47</accession>